<dbReference type="AlphaFoldDB" id="I2N9Y6"/>
<accession>I2N9Y6</accession>
<protein>
    <submittedName>
        <fullName evidence="2">Uncharacterized protein</fullName>
    </submittedName>
</protein>
<sequence>MPAFETPEPISVTIDMGAGDVEIIADDRTDTVVEVQPSDDTDESDVKAAEQVSVEYADGVLTIRTPKSRKLDLSRKTRSVDVSIVVPSGSALRGEAEAADLRCSGRLGECTYKTSVGHIQVDRTGPLRLKTGGGRITVAGVDGDAELATGTGRIRVGEVDGSVVARNSNGHTEIREVTGDVRIRCANGDISVERVRGASTEAETANGSIRIGEVTRGTVELKTATGDLEIGLGAGLPAKLDLSTGFGRVFNTLESVAESSEQSIAVRGKTSYGDITVHRA</sequence>
<dbReference type="Gene3D" id="2.160.20.120">
    <property type="match status" value="1"/>
</dbReference>
<dbReference type="InterPro" id="IPR025164">
    <property type="entry name" value="Toastrack_DUF4097"/>
</dbReference>
<dbReference type="Pfam" id="PF13349">
    <property type="entry name" value="DUF4097"/>
    <property type="match status" value="1"/>
</dbReference>
<dbReference type="RefSeq" id="WP_006345307.1">
    <property type="nucleotide sequence ID" value="NZ_CP029159.1"/>
</dbReference>
<dbReference type="Proteomes" id="UP000005940">
    <property type="component" value="Chromosome"/>
</dbReference>
<gene>
    <name evidence="2" type="ORF">STSU_003765</name>
</gene>
<evidence type="ECO:0000313" key="2">
    <source>
        <dbReference type="EMBL" id="QKM66411.1"/>
    </source>
</evidence>
<dbReference type="EMBL" id="CP029159">
    <property type="protein sequence ID" value="QKM66411.1"/>
    <property type="molecule type" value="Genomic_DNA"/>
</dbReference>
<comment type="similarity">
    <text evidence="1">Belongs to the small heat shock protein (HSP20) family.</text>
</comment>
<proteinExistence type="inferred from homology"/>
<dbReference type="InterPro" id="IPR002068">
    <property type="entry name" value="A-crystallin/Hsp20_dom"/>
</dbReference>
<dbReference type="PROSITE" id="PS01031">
    <property type="entry name" value="SHSP"/>
    <property type="match status" value="1"/>
</dbReference>
<name>I2N9Y6_STRT9</name>
<evidence type="ECO:0000256" key="1">
    <source>
        <dbReference type="PROSITE-ProRule" id="PRU00285"/>
    </source>
</evidence>
<keyword evidence="3" id="KW-1185">Reference proteome</keyword>
<organism evidence="2 3">
    <name type="scientific">Streptomyces tsukubensis (strain DSM 42081 / NBRC 108919 / NRRL 18488 / 9993)</name>
    <dbReference type="NCBI Taxonomy" id="1114943"/>
    <lineage>
        <taxon>Bacteria</taxon>
        <taxon>Bacillati</taxon>
        <taxon>Actinomycetota</taxon>
        <taxon>Actinomycetes</taxon>
        <taxon>Kitasatosporales</taxon>
        <taxon>Streptomycetaceae</taxon>
        <taxon>Streptomyces</taxon>
    </lineage>
</organism>
<reference evidence="2 3" key="1">
    <citation type="journal article" date="2012" name="J. Bacteriol.">
        <title>Draft genome of Streptomyces tsukubaensis NRRL 18488, the producer of the clinically important immunosuppressant tacrolimus (FK506).</title>
        <authorList>
            <person name="Barreiro C."/>
            <person name="Prieto C."/>
            <person name="Sola-Landa A."/>
            <person name="Solera E."/>
            <person name="Martinez-Castro M."/>
            <person name="Perez-Redondo R."/>
            <person name="Garcia-Estrada C."/>
            <person name="Aparicio J.F."/>
            <person name="Fernandez-Martinez L.T."/>
            <person name="Santos-Aberturas J."/>
            <person name="Salehi-Najafabadi Z."/>
            <person name="Rodriguez-Garcia A."/>
            <person name="Tauch A."/>
            <person name="Martin J.F."/>
        </authorList>
    </citation>
    <scope>NUCLEOTIDE SEQUENCE [LARGE SCALE GENOMIC DNA]</scope>
    <source>
        <strain evidence="3">DSM 42081 / NBRC 108919 / NRRL 18488 / 9993</strain>
    </source>
</reference>
<evidence type="ECO:0000313" key="3">
    <source>
        <dbReference type="Proteomes" id="UP000005940"/>
    </source>
</evidence>